<name>A0A0F9FIS1_9ZZZZ</name>
<sequence>ILYDGFEFQKVIASLIPSNEASLDQLHIVFTNKLTCTYDQSDFRYHGRAIIGSNPSIISTTGIIEAPAKPREYYFDLLSNFTKGVNINSVKKKYKGTYLEYHDQRLSKIIEGYLMQSIFYFQTGEPFCDKQDCRLFNAHWQKDLLYSQLEVGKLCDKHQHILNNW</sequence>
<feature type="non-terminal residue" evidence="1">
    <location>
        <position position="1"/>
    </location>
</feature>
<comment type="caution">
    <text evidence="1">The sequence shown here is derived from an EMBL/GenBank/DDBJ whole genome shotgun (WGS) entry which is preliminary data.</text>
</comment>
<evidence type="ECO:0000313" key="1">
    <source>
        <dbReference type="EMBL" id="KKL86173.1"/>
    </source>
</evidence>
<dbReference type="AlphaFoldDB" id="A0A0F9FIS1"/>
<gene>
    <name evidence="1" type="ORF">LCGC14_1947400</name>
</gene>
<organism evidence="1">
    <name type="scientific">marine sediment metagenome</name>
    <dbReference type="NCBI Taxonomy" id="412755"/>
    <lineage>
        <taxon>unclassified sequences</taxon>
        <taxon>metagenomes</taxon>
        <taxon>ecological metagenomes</taxon>
    </lineage>
</organism>
<reference evidence="1" key="1">
    <citation type="journal article" date="2015" name="Nature">
        <title>Complex archaea that bridge the gap between prokaryotes and eukaryotes.</title>
        <authorList>
            <person name="Spang A."/>
            <person name="Saw J.H."/>
            <person name="Jorgensen S.L."/>
            <person name="Zaremba-Niedzwiedzka K."/>
            <person name="Martijn J."/>
            <person name="Lind A.E."/>
            <person name="van Eijk R."/>
            <person name="Schleper C."/>
            <person name="Guy L."/>
            <person name="Ettema T.J."/>
        </authorList>
    </citation>
    <scope>NUCLEOTIDE SEQUENCE</scope>
</reference>
<protein>
    <submittedName>
        <fullName evidence="1">Uncharacterized protein</fullName>
    </submittedName>
</protein>
<dbReference type="EMBL" id="LAZR01021190">
    <property type="protein sequence ID" value="KKL86173.1"/>
    <property type="molecule type" value="Genomic_DNA"/>
</dbReference>
<dbReference type="Pfam" id="PF20565">
    <property type="entry name" value="DUF6775"/>
    <property type="match status" value="1"/>
</dbReference>
<proteinExistence type="predicted"/>
<dbReference type="InterPro" id="IPR046666">
    <property type="entry name" value="DUF6775"/>
</dbReference>
<accession>A0A0F9FIS1</accession>